<feature type="region of interest" description="Disordered" evidence="1">
    <location>
        <begin position="168"/>
        <end position="197"/>
    </location>
</feature>
<protein>
    <submittedName>
        <fullName evidence="2">Uncharacterized protein</fullName>
    </submittedName>
</protein>
<dbReference type="KEGG" id="rid:RIdsm_04162"/>
<organism evidence="2 3">
    <name type="scientific">Roseovarius indicus</name>
    <dbReference type="NCBI Taxonomy" id="540747"/>
    <lineage>
        <taxon>Bacteria</taxon>
        <taxon>Pseudomonadati</taxon>
        <taxon>Pseudomonadota</taxon>
        <taxon>Alphaproteobacteria</taxon>
        <taxon>Rhodobacterales</taxon>
        <taxon>Roseobacteraceae</taxon>
        <taxon>Roseovarius</taxon>
    </lineage>
</organism>
<dbReference type="RefSeq" id="WP_057817766.1">
    <property type="nucleotide sequence ID" value="NZ_FOMY01000005.1"/>
</dbReference>
<dbReference type="EMBL" id="CP031598">
    <property type="protein sequence ID" value="QEW28332.1"/>
    <property type="molecule type" value="Genomic_DNA"/>
</dbReference>
<accession>A0A5P3AG34</accession>
<evidence type="ECO:0000313" key="2">
    <source>
        <dbReference type="EMBL" id="QEW28332.1"/>
    </source>
</evidence>
<proteinExistence type="predicted"/>
<gene>
    <name evidence="2" type="ORF">RIdsm_04162</name>
</gene>
<dbReference type="Proteomes" id="UP000325785">
    <property type="component" value="Chromosome"/>
</dbReference>
<feature type="compositionally biased region" description="Low complexity" evidence="1">
    <location>
        <begin position="180"/>
        <end position="197"/>
    </location>
</feature>
<reference evidence="2 3" key="1">
    <citation type="submission" date="2018-08" db="EMBL/GenBank/DDBJ databases">
        <title>Genetic Globetrotter - A new plasmid hitch-hiking vast phylogenetic and geographic distances.</title>
        <authorList>
            <person name="Vollmers J."/>
            <person name="Petersen J."/>
        </authorList>
    </citation>
    <scope>NUCLEOTIDE SEQUENCE [LARGE SCALE GENOMIC DNA]</scope>
    <source>
        <strain evidence="2 3">DSM 26383</strain>
    </source>
</reference>
<evidence type="ECO:0000256" key="1">
    <source>
        <dbReference type="SAM" id="MobiDB-lite"/>
    </source>
</evidence>
<dbReference type="OrthoDB" id="7708191at2"/>
<sequence>MLRQLVQTAAVFVATSVGAQSATDRPAWQNAGSFAPLSRTAAAITGEITLSKNAEGAADGRTLTLTFGNGAAVDLTSIGASWRTQGMGGDIHAVEMFKLAGHPGAFENGNTLCGGEAEGENLYAVFFEQSLFNLPPSLGLAIFQSVEPPFDINSSGLCGTFSYTIAAPPGQDKERSNEPAVSSKAQASSGSAAAGPGAWRVRTSINPIDDTRTVSLFLDAETGTSRYGDPITFVARCKSNRTEAYVVWGEYLGDDSRDVYAKWKHVTVRIGDEQARQERWGVSTDSKATFAPDWAGTMLKQLLDKNRLVLQTIPYGENPQTAIFDISGLRSVLGQLAGECDWSF</sequence>
<name>A0A5P3AG34_9RHOB</name>
<dbReference type="AlphaFoldDB" id="A0A5P3AG34"/>
<evidence type="ECO:0000313" key="3">
    <source>
        <dbReference type="Proteomes" id="UP000325785"/>
    </source>
</evidence>